<feature type="transmembrane region" description="Helical" evidence="7">
    <location>
        <begin position="74"/>
        <end position="99"/>
    </location>
</feature>
<evidence type="ECO:0000256" key="2">
    <source>
        <dbReference type="ARBA" id="ARBA00022475"/>
    </source>
</evidence>
<keyword evidence="10" id="KW-1185">Reference proteome</keyword>
<evidence type="ECO:0000256" key="3">
    <source>
        <dbReference type="ARBA" id="ARBA00022692"/>
    </source>
</evidence>
<evidence type="ECO:0000256" key="4">
    <source>
        <dbReference type="ARBA" id="ARBA00022989"/>
    </source>
</evidence>
<dbReference type="RefSeq" id="WP_075691279.1">
    <property type="nucleotide sequence ID" value="NZ_CP009248.1"/>
</dbReference>
<dbReference type="GO" id="GO:0005886">
    <property type="term" value="C:plasma membrane"/>
    <property type="evidence" value="ECO:0007669"/>
    <property type="project" value="UniProtKB-SubCell"/>
</dbReference>
<accession>A0A1L7CW08</accession>
<keyword evidence="5 7" id="KW-0472">Membrane</keyword>
<dbReference type="Proteomes" id="UP000185469">
    <property type="component" value="Chromosome"/>
</dbReference>
<dbReference type="KEGG" id="csph:CSPHI_02100"/>
<keyword evidence="3 7" id="KW-0812">Transmembrane</keyword>
<evidence type="ECO:0000256" key="1">
    <source>
        <dbReference type="ARBA" id="ARBA00004651"/>
    </source>
</evidence>
<proteinExistence type="predicted"/>
<evidence type="ECO:0000313" key="10">
    <source>
        <dbReference type="Proteomes" id="UP000185469"/>
    </source>
</evidence>
<protein>
    <recommendedName>
        <fullName evidence="8">RDD domain-containing protein</fullName>
    </recommendedName>
</protein>
<dbReference type="InterPro" id="IPR010432">
    <property type="entry name" value="RDD"/>
</dbReference>
<organism evidence="9 10">
    <name type="scientific">Corynebacterium sphenisci DSM 44792</name>
    <dbReference type="NCBI Taxonomy" id="1437874"/>
    <lineage>
        <taxon>Bacteria</taxon>
        <taxon>Bacillati</taxon>
        <taxon>Actinomycetota</taxon>
        <taxon>Actinomycetes</taxon>
        <taxon>Mycobacteriales</taxon>
        <taxon>Corynebacteriaceae</taxon>
        <taxon>Corynebacterium</taxon>
    </lineage>
</organism>
<dbReference type="AlphaFoldDB" id="A0A1L7CW08"/>
<feature type="transmembrane region" description="Helical" evidence="7">
    <location>
        <begin position="111"/>
        <end position="131"/>
    </location>
</feature>
<evidence type="ECO:0000256" key="7">
    <source>
        <dbReference type="SAM" id="Phobius"/>
    </source>
</evidence>
<evidence type="ECO:0000259" key="8">
    <source>
        <dbReference type="Pfam" id="PF06271"/>
    </source>
</evidence>
<sequence>MTAPTPNPGQPGGNPYFADAPRVVRRADVGGHANPGYAAPAAPRGPELPGYGGHPAPADPAMAGAVGAGGGKRLLAYFLDGLIIGIPGAIVLMLLIGVMGSGAATAEDEELIGMIVGGIGGILVGIAVALYKILMEASSGQTLGKRIAKIRVVRVDGAPMDVGSAVKRNWWVLLAAVPVLGYLSTPIGLGVLITASSQPGLQAFTDKAAGTMVVRD</sequence>
<feature type="region of interest" description="Disordered" evidence="6">
    <location>
        <begin position="35"/>
        <end position="54"/>
    </location>
</feature>
<evidence type="ECO:0000256" key="5">
    <source>
        <dbReference type="ARBA" id="ARBA00023136"/>
    </source>
</evidence>
<dbReference type="PANTHER" id="PTHR36115:SF4">
    <property type="entry name" value="MEMBRANE PROTEIN"/>
    <property type="match status" value="1"/>
</dbReference>
<dbReference type="Pfam" id="PF06271">
    <property type="entry name" value="RDD"/>
    <property type="match status" value="1"/>
</dbReference>
<comment type="subcellular location">
    <subcellularLocation>
        <location evidence="1">Cell membrane</location>
        <topology evidence="1">Multi-pass membrane protein</topology>
    </subcellularLocation>
</comment>
<dbReference type="InterPro" id="IPR051791">
    <property type="entry name" value="Pra-immunoreactive"/>
</dbReference>
<keyword evidence="2" id="KW-1003">Cell membrane</keyword>
<name>A0A1L7CW08_9CORY</name>
<gene>
    <name evidence="9" type="ORF">CSPHI_02100</name>
</gene>
<evidence type="ECO:0000313" key="9">
    <source>
        <dbReference type="EMBL" id="APT90066.1"/>
    </source>
</evidence>
<feature type="domain" description="RDD" evidence="8">
    <location>
        <begin position="69"/>
        <end position="210"/>
    </location>
</feature>
<feature type="compositionally biased region" description="Low complexity" evidence="6">
    <location>
        <begin position="35"/>
        <end position="45"/>
    </location>
</feature>
<keyword evidence="4 7" id="KW-1133">Transmembrane helix</keyword>
<feature type="transmembrane region" description="Helical" evidence="7">
    <location>
        <begin position="170"/>
        <end position="193"/>
    </location>
</feature>
<evidence type="ECO:0000256" key="6">
    <source>
        <dbReference type="SAM" id="MobiDB-lite"/>
    </source>
</evidence>
<dbReference type="PANTHER" id="PTHR36115">
    <property type="entry name" value="PROLINE-RICH ANTIGEN HOMOLOG-RELATED"/>
    <property type="match status" value="1"/>
</dbReference>
<reference evidence="9 10" key="1">
    <citation type="submission" date="2014-08" db="EMBL/GenBank/DDBJ databases">
        <title>Complete genome sequence of Corynebacterium sphenisci CECT 5990(T) (=DSM 44792(T)), isolated from healthy wild penguins.</title>
        <authorList>
            <person name="Ruckert C."/>
            <person name="Albersmeier A."/>
            <person name="Winkler A."/>
            <person name="Kalinowski J."/>
        </authorList>
    </citation>
    <scope>NUCLEOTIDE SEQUENCE [LARGE SCALE GENOMIC DNA]</scope>
    <source>
        <strain evidence="9 10">DSM 44792</strain>
    </source>
</reference>
<dbReference type="EMBL" id="CP009248">
    <property type="protein sequence ID" value="APT90066.1"/>
    <property type="molecule type" value="Genomic_DNA"/>
</dbReference>
<dbReference type="OrthoDB" id="4412989at2"/>